<dbReference type="InterPro" id="IPR016040">
    <property type="entry name" value="NAD(P)-bd_dom"/>
</dbReference>
<organism evidence="3 4">
    <name type="scientific">Nonomuraea typhae</name>
    <dbReference type="NCBI Taxonomy" id="2603600"/>
    <lineage>
        <taxon>Bacteria</taxon>
        <taxon>Bacillati</taxon>
        <taxon>Actinomycetota</taxon>
        <taxon>Actinomycetes</taxon>
        <taxon>Streptosporangiales</taxon>
        <taxon>Streptosporangiaceae</taxon>
        <taxon>Nonomuraea</taxon>
    </lineage>
</organism>
<dbReference type="Pfam" id="PF01323">
    <property type="entry name" value="DSBA"/>
    <property type="match status" value="1"/>
</dbReference>
<dbReference type="PANTHER" id="PTHR43162:SF1">
    <property type="entry name" value="PRESTALK A DIFFERENTIATION PROTEIN A"/>
    <property type="match status" value="1"/>
</dbReference>
<proteinExistence type="predicted"/>
<evidence type="ECO:0000313" key="3">
    <source>
        <dbReference type="EMBL" id="MFI6497034.1"/>
    </source>
</evidence>
<feature type="domain" description="DSBA-like thioredoxin" evidence="1">
    <location>
        <begin position="274"/>
        <end position="458"/>
    </location>
</feature>
<evidence type="ECO:0000259" key="1">
    <source>
        <dbReference type="Pfam" id="PF01323"/>
    </source>
</evidence>
<comment type="caution">
    <text evidence="3">The sequence shown here is derived from an EMBL/GenBank/DDBJ whole genome shotgun (WGS) entry which is preliminary data.</text>
</comment>
<dbReference type="SUPFAM" id="SSF52833">
    <property type="entry name" value="Thioredoxin-like"/>
    <property type="match status" value="1"/>
</dbReference>
<dbReference type="InterPro" id="IPR051604">
    <property type="entry name" value="Ergot_Alk_Oxidoreductase"/>
</dbReference>
<keyword evidence="4" id="KW-1185">Reference proteome</keyword>
<dbReference type="RefSeq" id="WP_397079606.1">
    <property type="nucleotide sequence ID" value="NZ_JBITGY010000002.1"/>
</dbReference>
<dbReference type="Gene3D" id="3.90.25.10">
    <property type="entry name" value="UDP-galactose 4-epimerase, domain 1"/>
    <property type="match status" value="1"/>
</dbReference>
<name>A0ABW7YMB1_9ACTN</name>
<feature type="domain" description="NAD(P)-binding" evidence="2">
    <location>
        <begin position="6"/>
        <end position="171"/>
    </location>
</feature>
<dbReference type="CDD" id="cd03024">
    <property type="entry name" value="DsbA_FrnE"/>
    <property type="match status" value="1"/>
</dbReference>
<protein>
    <submittedName>
        <fullName evidence="3">DsbA family protein</fullName>
    </submittedName>
</protein>
<dbReference type="EMBL" id="JBITGY010000002">
    <property type="protein sequence ID" value="MFI6497034.1"/>
    <property type="molecule type" value="Genomic_DNA"/>
</dbReference>
<evidence type="ECO:0000313" key="4">
    <source>
        <dbReference type="Proteomes" id="UP001612741"/>
    </source>
</evidence>
<dbReference type="InterPro" id="IPR036291">
    <property type="entry name" value="NAD(P)-bd_dom_sf"/>
</dbReference>
<dbReference type="PANTHER" id="PTHR43162">
    <property type="match status" value="1"/>
</dbReference>
<sequence length="465" mass="50690">MILVTGATGKVGGQVVAQLREMGVEARGLTRRPEREWEVSGDLRDPATLDAALEGVDRVFLAWPTLQADAHAEAVLKKITARVRRIVYLSSAGAVDGADPINSSHRMIEELIRNSGVEWTFVRGGGFAGNDLGWAAGIRAEGVVREPFGGWARSMVHEADLAAVGVRALLDDAHIGAAYTVTGPRAHTQEERVRIIGEVIGRPLRFEEVPEEEARAGFAAWLPPEAVDATFTEMRKTTAEPEAVSTAVEEITGRPARTYREWVLDHRDDFAPPTVEMTLDIACSWSYLGFNRLRKALERRRAEGGRVEVVFRPYQLAPDVTATEPLTRVHERVFGPEAAAATEQMTRLGAGEGIAFRFDRALFAGTFEAHRLIALASAQGRGEAMVERLFRAYFSDGLDVSDRATLRELAAETGVTWSDEGAEELRAELAKVSVSGVPVFTAGGRTLSGAQPEDTLYELVKGQSR</sequence>
<accession>A0ABW7YMB1</accession>
<dbReference type="Gene3D" id="3.40.50.720">
    <property type="entry name" value="NAD(P)-binding Rossmann-like Domain"/>
    <property type="match status" value="1"/>
</dbReference>
<gene>
    <name evidence="3" type="ORF">ACIBG2_06610</name>
</gene>
<dbReference type="Gene3D" id="3.40.30.10">
    <property type="entry name" value="Glutaredoxin"/>
    <property type="match status" value="1"/>
</dbReference>
<dbReference type="InterPro" id="IPR036249">
    <property type="entry name" value="Thioredoxin-like_sf"/>
</dbReference>
<dbReference type="Pfam" id="PF13460">
    <property type="entry name" value="NAD_binding_10"/>
    <property type="match status" value="1"/>
</dbReference>
<dbReference type="SUPFAM" id="SSF51735">
    <property type="entry name" value="NAD(P)-binding Rossmann-fold domains"/>
    <property type="match status" value="1"/>
</dbReference>
<dbReference type="InterPro" id="IPR001853">
    <property type="entry name" value="DSBA-like_thioredoxin_dom"/>
</dbReference>
<dbReference type="Proteomes" id="UP001612741">
    <property type="component" value="Unassembled WGS sequence"/>
</dbReference>
<reference evidence="3 4" key="1">
    <citation type="submission" date="2024-10" db="EMBL/GenBank/DDBJ databases">
        <title>The Natural Products Discovery Center: Release of the First 8490 Sequenced Strains for Exploring Actinobacteria Biosynthetic Diversity.</title>
        <authorList>
            <person name="Kalkreuter E."/>
            <person name="Kautsar S.A."/>
            <person name="Yang D."/>
            <person name="Bader C.D."/>
            <person name="Teijaro C.N."/>
            <person name="Fluegel L."/>
            <person name="Davis C.M."/>
            <person name="Simpson J.R."/>
            <person name="Lauterbach L."/>
            <person name="Steele A.D."/>
            <person name="Gui C."/>
            <person name="Meng S."/>
            <person name="Li G."/>
            <person name="Viehrig K."/>
            <person name="Ye F."/>
            <person name="Su P."/>
            <person name="Kiefer A.F."/>
            <person name="Nichols A."/>
            <person name="Cepeda A.J."/>
            <person name="Yan W."/>
            <person name="Fan B."/>
            <person name="Jiang Y."/>
            <person name="Adhikari A."/>
            <person name="Zheng C.-J."/>
            <person name="Schuster L."/>
            <person name="Cowan T.M."/>
            <person name="Smanski M.J."/>
            <person name="Chevrette M.G."/>
            <person name="De Carvalho L.P.S."/>
            <person name="Shen B."/>
        </authorList>
    </citation>
    <scope>NUCLEOTIDE SEQUENCE [LARGE SCALE GENOMIC DNA]</scope>
    <source>
        <strain evidence="3 4">NPDC050545</strain>
    </source>
</reference>
<evidence type="ECO:0000259" key="2">
    <source>
        <dbReference type="Pfam" id="PF13460"/>
    </source>
</evidence>